<feature type="transmembrane region" description="Helical" evidence="1">
    <location>
        <begin position="12"/>
        <end position="32"/>
    </location>
</feature>
<dbReference type="AlphaFoldDB" id="A0A926NI51"/>
<keyword evidence="1" id="KW-0472">Membrane</keyword>
<protein>
    <submittedName>
        <fullName evidence="2">Uncharacterized protein</fullName>
    </submittedName>
</protein>
<evidence type="ECO:0000313" key="3">
    <source>
        <dbReference type="Proteomes" id="UP000626844"/>
    </source>
</evidence>
<sequence>MEEIVYFTKAILACLLGIQLVSVFLLMVIEWYMVDYYEFGTFENPESIFDKIHNFFMQLFHGSGYFFYKRYRKKIWILRKLYMLIALILQGVASIIVFYILTLPLDLIKLLRF</sequence>
<keyword evidence="1" id="KW-1133">Transmembrane helix</keyword>
<dbReference type="EMBL" id="JACXAI010000010">
    <property type="protein sequence ID" value="MBD1380438.1"/>
    <property type="molecule type" value="Genomic_DNA"/>
</dbReference>
<evidence type="ECO:0000313" key="2">
    <source>
        <dbReference type="EMBL" id="MBD1380438.1"/>
    </source>
</evidence>
<feature type="transmembrane region" description="Helical" evidence="1">
    <location>
        <begin position="52"/>
        <end position="68"/>
    </location>
</feature>
<reference evidence="2" key="1">
    <citation type="submission" date="2020-09" db="EMBL/GenBank/DDBJ databases">
        <title>A novel bacterium of genus Bacillus, isolated from South China Sea.</title>
        <authorList>
            <person name="Huang H."/>
            <person name="Mo K."/>
            <person name="Hu Y."/>
        </authorList>
    </citation>
    <scope>NUCLEOTIDE SEQUENCE</scope>
    <source>
        <strain evidence="2">IB182487</strain>
    </source>
</reference>
<keyword evidence="1" id="KW-0812">Transmembrane</keyword>
<evidence type="ECO:0000256" key="1">
    <source>
        <dbReference type="SAM" id="Phobius"/>
    </source>
</evidence>
<organism evidence="2 3">
    <name type="scientific">Metabacillus arenae</name>
    <dbReference type="NCBI Taxonomy" id="2771434"/>
    <lineage>
        <taxon>Bacteria</taxon>
        <taxon>Bacillati</taxon>
        <taxon>Bacillota</taxon>
        <taxon>Bacilli</taxon>
        <taxon>Bacillales</taxon>
        <taxon>Bacillaceae</taxon>
        <taxon>Metabacillus</taxon>
    </lineage>
</organism>
<gene>
    <name evidence="2" type="ORF">IC621_09370</name>
</gene>
<name>A0A926NI51_9BACI</name>
<proteinExistence type="predicted"/>
<comment type="caution">
    <text evidence="2">The sequence shown here is derived from an EMBL/GenBank/DDBJ whole genome shotgun (WGS) entry which is preliminary data.</text>
</comment>
<keyword evidence="3" id="KW-1185">Reference proteome</keyword>
<dbReference type="RefSeq" id="WP_191158035.1">
    <property type="nucleotide sequence ID" value="NZ_JACXAI010000010.1"/>
</dbReference>
<accession>A0A926NI51</accession>
<feature type="transmembrane region" description="Helical" evidence="1">
    <location>
        <begin position="80"/>
        <end position="101"/>
    </location>
</feature>
<dbReference type="Proteomes" id="UP000626844">
    <property type="component" value="Unassembled WGS sequence"/>
</dbReference>